<dbReference type="GO" id="GO:0000209">
    <property type="term" value="P:protein polyubiquitination"/>
    <property type="evidence" value="ECO:0007669"/>
    <property type="project" value="InterPro"/>
</dbReference>
<reference evidence="7" key="2">
    <citation type="journal article" date="2021" name="Genome Biol. Evol.">
        <title>Developing a high-quality reference genome for a parasitic bivalve with doubly uniparental inheritance (Bivalvia: Unionida).</title>
        <authorList>
            <person name="Smith C.H."/>
        </authorList>
    </citation>
    <scope>NUCLEOTIDE SEQUENCE</scope>
    <source>
        <strain evidence="7">CHS0354</strain>
        <tissue evidence="7">Mantle</tissue>
    </source>
</reference>
<dbReference type="SMART" id="SM00184">
    <property type="entry name" value="RING"/>
    <property type="match status" value="1"/>
</dbReference>
<sequence length="365" mass="42395">MEMEAVSKTFLSQQCFITEENSFEFENNLIESLCHDFCCDECTSNDFCKATGEMTKNLENHIFCCDENTYKVFMHMNAETRETSAETSTNLSIHHVTAADEMSVKYGHQKDENHSVAKATYKSKYKKTKKKKQKEKLAKLMQKYKPPEGKCRNTSRYAESFQELLSPRGMFSEIGSTLTCPVCLELYFRPHVCHPCQHIFCEPCLRKLTTKSTESVPCPLCRKVIRCCSHDKDLDQRLKVDYPDIYQERARIEKFCKSRYNQLPLTIPLPFSRRLLQSIIQDHRARRCFIDWLYGLVYSSLAYLLPLGFGFSMSFLLFLYNGKLAIESQVESANTCILVMVLGLILAYIMHKLHLLRFVTLNRQA</sequence>
<dbReference type="SUPFAM" id="SSF57850">
    <property type="entry name" value="RING/U-box"/>
    <property type="match status" value="1"/>
</dbReference>
<dbReference type="GO" id="GO:0008270">
    <property type="term" value="F:zinc ion binding"/>
    <property type="evidence" value="ECO:0007669"/>
    <property type="project" value="UniProtKB-KW"/>
</dbReference>
<evidence type="ECO:0000259" key="6">
    <source>
        <dbReference type="PROSITE" id="PS50089"/>
    </source>
</evidence>
<dbReference type="EMBL" id="JAEAOA010002121">
    <property type="protein sequence ID" value="KAK3598877.1"/>
    <property type="molecule type" value="Genomic_DNA"/>
</dbReference>
<dbReference type="GO" id="GO:0042428">
    <property type="term" value="P:serotonin metabolic process"/>
    <property type="evidence" value="ECO:0007669"/>
    <property type="project" value="TreeGrafter"/>
</dbReference>
<proteinExistence type="predicted"/>
<dbReference type="GO" id="GO:0061630">
    <property type="term" value="F:ubiquitin protein ligase activity"/>
    <property type="evidence" value="ECO:0007669"/>
    <property type="project" value="InterPro"/>
</dbReference>
<dbReference type="CDD" id="cd16554">
    <property type="entry name" value="RING-HC_RNF180"/>
    <property type="match status" value="1"/>
</dbReference>
<dbReference type="GO" id="GO:0005789">
    <property type="term" value="C:endoplasmic reticulum membrane"/>
    <property type="evidence" value="ECO:0007669"/>
    <property type="project" value="TreeGrafter"/>
</dbReference>
<protein>
    <recommendedName>
        <fullName evidence="6">RING-type domain-containing protein</fullName>
    </recommendedName>
</protein>
<evidence type="ECO:0000313" key="7">
    <source>
        <dbReference type="EMBL" id="KAK3598877.1"/>
    </source>
</evidence>
<keyword evidence="5" id="KW-0812">Transmembrane</keyword>
<dbReference type="Proteomes" id="UP001195483">
    <property type="component" value="Unassembled WGS sequence"/>
</dbReference>
<dbReference type="Gene3D" id="3.30.40.10">
    <property type="entry name" value="Zinc/RING finger domain, C3HC4 (zinc finger)"/>
    <property type="match status" value="1"/>
</dbReference>
<evidence type="ECO:0000256" key="5">
    <source>
        <dbReference type="SAM" id="Phobius"/>
    </source>
</evidence>
<evidence type="ECO:0000313" key="8">
    <source>
        <dbReference type="Proteomes" id="UP001195483"/>
    </source>
</evidence>
<feature type="transmembrane region" description="Helical" evidence="5">
    <location>
        <begin position="332"/>
        <end position="350"/>
    </location>
</feature>
<reference evidence="7" key="3">
    <citation type="submission" date="2023-05" db="EMBL/GenBank/DDBJ databases">
        <authorList>
            <person name="Smith C.H."/>
        </authorList>
    </citation>
    <scope>NUCLEOTIDE SEQUENCE</scope>
    <source>
        <strain evidence="7">CHS0354</strain>
        <tissue evidence="7">Mantle</tissue>
    </source>
</reference>
<evidence type="ECO:0000256" key="4">
    <source>
        <dbReference type="PROSITE-ProRule" id="PRU00175"/>
    </source>
</evidence>
<dbReference type="InterPro" id="IPR013083">
    <property type="entry name" value="Znf_RING/FYVE/PHD"/>
</dbReference>
<dbReference type="GO" id="GO:0032436">
    <property type="term" value="P:positive regulation of proteasomal ubiquitin-dependent protein catabolic process"/>
    <property type="evidence" value="ECO:0007669"/>
    <property type="project" value="TreeGrafter"/>
</dbReference>
<dbReference type="AlphaFoldDB" id="A0AAE0W3A0"/>
<accession>A0AAE0W3A0</accession>
<name>A0AAE0W3A0_9BIVA</name>
<keyword evidence="8" id="KW-1185">Reference proteome</keyword>
<dbReference type="InterPro" id="IPR001841">
    <property type="entry name" value="Znf_RING"/>
</dbReference>
<evidence type="ECO:0000256" key="1">
    <source>
        <dbReference type="ARBA" id="ARBA00022723"/>
    </source>
</evidence>
<dbReference type="InterPro" id="IPR017907">
    <property type="entry name" value="Znf_RING_CS"/>
</dbReference>
<dbReference type="Pfam" id="PF13639">
    <property type="entry name" value="zf-RING_2"/>
    <property type="match status" value="1"/>
</dbReference>
<dbReference type="PROSITE" id="PS00518">
    <property type="entry name" value="ZF_RING_1"/>
    <property type="match status" value="1"/>
</dbReference>
<dbReference type="PANTHER" id="PTHR46717">
    <property type="entry name" value="E3 UBIQUITIN-PROTEIN LIGASE RNF180"/>
    <property type="match status" value="1"/>
</dbReference>
<feature type="transmembrane region" description="Helical" evidence="5">
    <location>
        <begin position="292"/>
        <end position="320"/>
    </location>
</feature>
<organism evidence="7 8">
    <name type="scientific">Potamilus streckersoni</name>
    <dbReference type="NCBI Taxonomy" id="2493646"/>
    <lineage>
        <taxon>Eukaryota</taxon>
        <taxon>Metazoa</taxon>
        <taxon>Spiralia</taxon>
        <taxon>Lophotrochozoa</taxon>
        <taxon>Mollusca</taxon>
        <taxon>Bivalvia</taxon>
        <taxon>Autobranchia</taxon>
        <taxon>Heteroconchia</taxon>
        <taxon>Palaeoheterodonta</taxon>
        <taxon>Unionida</taxon>
        <taxon>Unionoidea</taxon>
        <taxon>Unionidae</taxon>
        <taxon>Ambleminae</taxon>
        <taxon>Lampsilini</taxon>
        <taxon>Potamilus</taxon>
    </lineage>
</organism>
<evidence type="ECO:0000256" key="3">
    <source>
        <dbReference type="ARBA" id="ARBA00022833"/>
    </source>
</evidence>
<keyword evidence="1" id="KW-0479">Metal-binding</keyword>
<comment type="caution">
    <text evidence="7">The sequence shown here is derived from an EMBL/GenBank/DDBJ whole genome shotgun (WGS) entry which is preliminary data.</text>
</comment>
<keyword evidence="3" id="KW-0862">Zinc</keyword>
<keyword evidence="2 4" id="KW-0863">Zinc-finger</keyword>
<dbReference type="PANTHER" id="PTHR46717:SF1">
    <property type="entry name" value="E3 UBIQUITIN-PROTEIN LIGASE RNF180"/>
    <property type="match status" value="1"/>
</dbReference>
<feature type="domain" description="RING-type" evidence="6">
    <location>
        <begin position="180"/>
        <end position="222"/>
    </location>
</feature>
<reference evidence="7" key="1">
    <citation type="journal article" date="2021" name="Genome Biol. Evol.">
        <title>A High-Quality Reference Genome for a Parasitic Bivalve with Doubly Uniparental Inheritance (Bivalvia: Unionida).</title>
        <authorList>
            <person name="Smith C.H."/>
        </authorList>
    </citation>
    <scope>NUCLEOTIDE SEQUENCE</scope>
    <source>
        <strain evidence="7">CHS0354</strain>
    </source>
</reference>
<evidence type="ECO:0000256" key="2">
    <source>
        <dbReference type="ARBA" id="ARBA00022771"/>
    </source>
</evidence>
<gene>
    <name evidence="7" type="ORF">CHS0354_036180</name>
</gene>
<keyword evidence="5" id="KW-1133">Transmembrane helix</keyword>
<dbReference type="PROSITE" id="PS50089">
    <property type="entry name" value="ZF_RING_2"/>
    <property type="match status" value="1"/>
</dbReference>
<keyword evidence="5" id="KW-0472">Membrane</keyword>
<dbReference type="GO" id="GO:0042415">
    <property type="term" value="P:norepinephrine metabolic process"/>
    <property type="evidence" value="ECO:0007669"/>
    <property type="project" value="TreeGrafter"/>
</dbReference>
<dbReference type="GO" id="GO:0031624">
    <property type="term" value="F:ubiquitin conjugating enzyme binding"/>
    <property type="evidence" value="ECO:0007669"/>
    <property type="project" value="TreeGrafter"/>
</dbReference>
<dbReference type="InterPro" id="IPR033263">
    <property type="entry name" value="RNF180"/>
</dbReference>